<accession>A0ACB5SST8</accession>
<gene>
    <name evidence="1" type="ORF">Amon02_000077900</name>
</gene>
<dbReference type="Proteomes" id="UP001165064">
    <property type="component" value="Unassembled WGS sequence"/>
</dbReference>
<organism evidence="1 2">
    <name type="scientific">Ambrosiozyma monospora</name>
    <name type="common">Yeast</name>
    <name type="synonym">Endomycopsis monosporus</name>
    <dbReference type="NCBI Taxonomy" id="43982"/>
    <lineage>
        <taxon>Eukaryota</taxon>
        <taxon>Fungi</taxon>
        <taxon>Dikarya</taxon>
        <taxon>Ascomycota</taxon>
        <taxon>Saccharomycotina</taxon>
        <taxon>Pichiomycetes</taxon>
        <taxon>Pichiales</taxon>
        <taxon>Pichiaceae</taxon>
        <taxon>Ambrosiozyma</taxon>
    </lineage>
</organism>
<keyword evidence="2" id="KW-1185">Reference proteome</keyword>
<protein>
    <submittedName>
        <fullName evidence="1">Unnamed protein product</fullName>
    </submittedName>
</protein>
<comment type="caution">
    <text evidence="1">The sequence shown here is derived from an EMBL/GenBank/DDBJ whole genome shotgun (WGS) entry which is preliminary data.</text>
</comment>
<reference evidence="1" key="1">
    <citation type="submission" date="2023-04" db="EMBL/GenBank/DDBJ databases">
        <title>Ambrosiozyma monospora NBRC 10751.</title>
        <authorList>
            <person name="Ichikawa N."/>
            <person name="Sato H."/>
            <person name="Tonouchi N."/>
        </authorList>
    </citation>
    <scope>NUCLEOTIDE SEQUENCE</scope>
    <source>
        <strain evidence="1">NBRC 10751</strain>
    </source>
</reference>
<dbReference type="EMBL" id="BSXS01000310">
    <property type="protein sequence ID" value="GME71941.1"/>
    <property type="molecule type" value="Genomic_DNA"/>
</dbReference>
<sequence>MSGHLQSDGLYYVDSNQGEKGFFIRSTNIRFEDLPELHVRNTHASAFELTKITKVKVEEKPLVGEKLVVDLIGPYCGKYRLILKDVGSQYIWYSILNRKSQAAEETIVWLRKVMNHLNRFKLNVCFELKQFCNANGIHREFTSPGHSYQNGSAENANGLMVKKVEKLMFESGLPRKYWEMALKHAVFSHNVHSFHNKDSPYERFHHRASDLKNGRLARTGDSNVDNVVYFPYYNRNKDHVLFETDKNDDVGSSSIIESAVSYAGGYGGAFKNVGGGSSAILESNPVSPTTEPSPVPSAGALVQMNDSSADTSHDHLVPSSEPMDIDAGIVVNQVNEAPDINAVSSQINEAPGNAVAFRDAGNKVVRATVEDVDEDDEMD</sequence>
<name>A0ACB5SST8_AMBMO</name>
<evidence type="ECO:0000313" key="1">
    <source>
        <dbReference type="EMBL" id="GME71941.1"/>
    </source>
</evidence>
<evidence type="ECO:0000313" key="2">
    <source>
        <dbReference type="Proteomes" id="UP001165064"/>
    </source>
</evidence>
<proteinExistence type="predicted"/>